<keyword evidence="3" id="KW-1185">Reference proteome</keyword>
<dbReference type="PANTHER" id="PTHR37422:SF13">
    <property type="entry name" value="LIPOPOLYSACCHARIDE BIOSYNTHESIS PROTEIN PA4999-RELATED"/>
    <property type="match status" value="1"/>
</dbReference>
<dbReference type="InterPro" id="IPR051533">
    <property type="entry name" value="WaaL-like"/>
</dbReference>
<evidence type="ECO:0008006" key="4">
    <source>
        <dbReference type="Google" id="ProtNLM"/>
    </source>
</evidence>
<feature type="transmembrane region" description="Helical" evidence="1">
    <location>
        <begin position="152"/>
        <end position="171"/>
    </location>
</feature>
<accession>A0A364RFC6</accession>
<feature type="transmembrane region" description="Helical" evidence="1">
    <location>
        <begin position="7"/>
        <end position="25"/>
    </location>
</feature>
<feature type="transmembrane region" description="Helical" evidence="1">
    <location>
        <begin position="85"/>
        <end position="107"/>
    </location>
</feature>
<feature type="transmembrane region" description="Helical" evidence="1">
    <location>
        <begin position="62"/>
        <end position="79"/>
    </location>
</feature>
<keyword evidence="1" id="KW-1133">Transmembrane helix</keyword>
<organism evidence="2 3">
    <name type="scientific">Pontibacter arcticus</name>
    <dbReference type="NCBI Taxonomy" id="2080288"/>
    <lineage>
        <taxon>Bacteria</taxon>
        <taxon>Pseudomonadati</taxon>
        <taxon>Bacteroidota</taxon>
        <taxon>Cytophagia</taxon>
        <taxon>Cytophagales</taxon>
        <taxon>Hymenobacteraceae</taxon>
        <taxon>Pontibacter</taxon>
    </lineage>
</organism>
<evidence type="ECO:0000313" key="2">
    <source>
        <dbReference type="EMBL" id="RAU82993.1"/>
    </source>
</evidence>
<feature type="transmembrane region" description="Helical" evidence="1">
    <location>
        <begin position="216"/>
        <end position="236"/>
    </location>
</feature>
<gene>
    <name evidence="2" type="ORF">DP923_07070</name>
</gene>
<name>A0A364RFC6_9BACT</name>
<dbReference type="Proteomes" id="UP000251692">
    <property type="component" value="Unassembled WGS sequence"/>
</dbReference>
<reference evidence="2 3" key="2">
    <citation type="submission" date="2018-07" db="EMBL/GenBank/DDBJ databases">
        <title>Pontibacter sp. 2b14 genomic sequence and assembly.</title>
        <authorList>
            <person name="Du Z.-J."/>
        </authorList>
    </citation>
    <scope>NUCLEOTIDE SEQUENCE [LARGE SCALE GENOMIC DNA]</scope>
    <source>
        <strain evidence="2 3">2b14</strain>
    </source>
</reference>
<dbReference type="AlphaFoldDB" id="A0A364RFC6"/>
<evidence type="ECO:0000256" key="1">
    <source>
        <dbReference type="SAM" id="Phobius"/>
    </source>
</evidence>
<feature type="transmembrane region" description="Helical" evidence="1">
    <location>
        <begin position="31"/>
        <end position="50"/>
    </location>
</feature>
<feature type="transmembrane region" description="Helical" evidence="1">
    <location>
        <begin position="180"/>
        <end position="210"/>
    </location>
</feature>
<dbReference type="RefSeq" id="WP_112305143.1">
    <property type="nucleotide sequence ID" value="NZ_QMDV01000002.1"/>
</dbReference>
<feature type="transmembrane region" description="Helical" evidence="1">
    <location>
        <begin position="346"/>
        <end position="363"/>
    </location>
</feature>
<reference evidence="2 3" key="1">
    <citation type="submission" date="2018-06" db="EMBL/GenBank/DDBJ databases">
        <authorList>
            <person name="Liu Z.-W."/>
        </authorList>
    </citation>
    <scope>NUCLEOTIDE SEQUENCE [LARGE SCALE GENOMIC DNA]</scope>
    <source>
        <strain evidence="2 3">2b14</strain>
    </source>
</reference>
<keyword evidence="1" id="KW-0472">Membrane</keyword>
<proteinExistence type="predicted"/>
<sequence>MSKIHNTNYILFCALLLLFMASALVLNNTGFAVVGAILGLWTLISGIYTYKTEKIVNVPDQLYFFIFFTLYILIAINYWEVSYDYKDIIATYLFFIIIPLLLVSLDYTYPSFCVAAHHALNAFFVIFSVLMFGHALLYGVDWERSYLFNNGMLHKNGISSIYEIVYIYVLYSKAKTSKNLLFYSIILTGGICLIFIGSKTSIVLAFIFTLALFSKILFFFLLILILVVLTYLVFFLNDINTSPFRTASFRGMLWEQAWEEITFSKTSLLLGNGPGTFISKIKEYGLFKIEGTHNFILQILHNFGIVGLGLFSKYFYRIARQFKIFSSPAAAAFWMFNMHALFDVGWVKGAGFFASLFFGLAIAEAKKQVRHEELS</sequence>
<evidence type="ECO:0000313" key="3">
    <source>
        <dbReference type="Proteomes" id="UP000251692"/>
    </source>
</evidence>
<dbReference type="EMBL" id="QMDV01000002">
    <property type="protein sequence ID" value="RAU82993.1"/>
    <property type="molecule type" value="Genomic_DNA"/>
</dbReference>
<dbReference type="OrthoDB" id="10016748at2"/>
<feature type="transmembrane region" description="Helical" evidence="1">
    <location>
        <begin position="119"/>
        <end position="140"/>
    </location>
</feature>
<dbReference type="PANTHER" id="PTHR37422">
    <property type="entry name" value="TEICHURONIC ACID BIOSYNTHESIS PROTEIN TUAE"/>
    <property type="match status" value="1"/>
</dbReference>
<comment type="caution">
    <text evidence="2">The sequence shown here is derived from an EMBL/GenBank/DDBJ whole genome shotgun (WGS) entry which is preliminary data.</text>
</comment>
<protein>
    <recommendedName>
        <fullName evidence="4">O-antigen ligase</fullName>
    </recommendedName>
</protein>
<keyword evidence="1" id="KW-0812">Transmembrane</keyword>